<reference evidence="2" key="1">
    <citation type="journal article" date="2019" name="Int. J. Syst. Evol. Microbiol.">
        <title>The Global Catalogue of Microorganisms (GCM) 10K type strain sequencing project: providing services to taxonomists for standard genome sequencing and annotation.</title>
        <authorList>
            <consortium name="The Broad Institute Genomics Platform"/>
            <consortium name="The Broad Institute Genome Sequencing Center for Infectious Disease"/>
            <person name="Wu L."/>
            <person name="Ma J."/>
        </authorList>
    </citation>
    <scope>NUCLEOTIDE SEQUENCE [LARGE SCALE GENOMIC DNA]</scope>
    <source>
        <strain evidence="2">WYCCWR 12678</strain>
    </source>
</reference>
<dbReference type="RefSeq" id="WP_380026664.1">
    <property type="nucleotide sequence ID" value="NZ_JBHSHC010000112.1"/>
</dbReference>
<evidence type="ECO:0000313" key="2">
    <source>
        <dbReference type="Proteomes" id="UP001596002"/>
    </source>
</evidence>
<accession>A0ABV9Q4D3</accession>
<keyword evidence="2" id="KW-1185">Reference proteome</keyword>
<gene>
    <name evidence="1" type="ORF">ACFO8Q_15345</name>
</gene>
<evidence type="ECO:0000313" key="1">
    <source>
        <dbReference type="EMBL" id="MFC4768719.1"/>
    </source>
</evidence>
<name>A0ABV9Q4D3_9BACL</name>
<dbReference type="Proteomes" id="UP001596002">
    <property type="component" value="Unassembled WGS sequence"/>
</dbReference>
<protein>
    <submittedName>
        <fullName evidence="1">Uncharacterized protein</fullName>
    </submittedName>
</protein>
<organism evidence="1 2">
    <name type="scientific">Effusibacillus consociatus</name>
    <dbReference type="NCBI Taxonomy" id="1117041"/>
    <lineage>
        <taxon>Bacteria</taxon>
        <taxon>Bacillati</taxon>
        <taxon>Bacillota</taxon>
        <taxon>Bacilli</taxon>
        <taxon>Bacillales</taxon>
        <taxon>Alicyclobacillaceae</taxon>
        <taxon>Effusibacillus</taxon>
    </lineage>
</organism>
<dbReference type="EMBL" id="JBHSHC010000112">
    <property type="protein sequence ID" value="MFC4768719.1"/>
    <property type="molecule type" value="Genomic_DNA"/>
</dbReference>
<comment type="caution">
    <text evidence="1">The sequence shown here is derived from an EMBL/GenBank/DDBJ whole genome shotgun (WGS) entry which is preliminary data.</text>
</comment>
<sequence>MSSGMGRVYIDPSVEMVEAKTHWIWSDNHRKAGQPVFPQFRKHIFKSWIDSGWVREADPEPIQLTLFAKELVE</sequence>
<proteinExistence type="predicted"/>